<dbReference type="InterPro" id="IPR045916">
    <property type="entry name" value="DUF5777"/>
</dbReference>
<accession>A0A3B0UTY5</accession>
<dbReference type="EMBL" id="UOET01000284">
    <property type="protein sequence ID" value="VAW28757.1"/>
    <property type="molecule type" value="Genomic_DNA"/>
</dbReference>
<name>A0A3B0UTY5_9ZZZZ</name>
<sequence>MRHFKYFPYSFLIVIFFLLSSAPLLAQEDLLNELNTAVGKQTDYTFATFKSTRVINGNSIEQMKTRQLDFRVNHRFGTVNGGIYTLFGLDQAFVNLSFEYGITDWLQVGIRRGTYRKTYDGSVKLRLLRQSSGKKIMPVSISYFADMAVNTLKITNPNIENTLINRLSYTHQLLIARKFNERLSLQLSPSFVHRNLVNSDEENNTYAIGFGGRYKITRRVGVSFEYFWVSNTAGNTDFHNSASIGVDIETGGHVFQLFLTNSTAMLESVFIPETKGNWLDGGIHFGFNISRVFAF</sequence>
<evidence type="ECO:0000313" key="2">
    <source>
        <dbReference type="EMBL" id="VAW28757.1"/>
    </source>
</evidence>
<evidence type="ECO:0000259" key="1">
    <source>
        <dbReference type="Pfam" id="PF19089"/>
    </source>
</evidence>
<proteinExistence type="predicted"/>
<gene>
    <name evidence="2" type="ORF">MNBD_BACTEROID07-808</name>
</gene>
<protein>
    <recommendedName>
        <fullName evidence="1">DUF5777 domain-containing protein</fullName>
    </recommendedName>
</protein>
<dbReference type="Pfam" id="PF19089">
    <property type="entry name" value="DUF5777"/>
    <property type="match status" value="1"/>
</dbReference>
<reference evidence="2" key="1">
    <citation type="submission" date="2018-06" db="EMBL/GenBank/DDBJ databases">
        <authorList>
            <person name="Zhirakovskaya E."/>
        </authorList>
    </citation>
    <scope>NUCLEOTIDE SEQUENCE</scope>
</reference>
<feature type="domain" description="DUF5777" evidence="1">
    <location>
        <begin position="49"/>
        <end position="293"/>
    </location>
</feature>
<organism evidence="2">
    <name type="scientific">hydrothermal vent metagenome</name>
    <dbReference type="NCBI Taxonomy" id="652676"/>
    <lineage>
        <taxon>unclassified sequences</taxon>
        <taxon>metagenomes</taxon>
        <taxon>ecological metagenomes</taxon>
    </lineage>
</organism>
<dbReference type="AlphaFoldDB" id="A0A3B0UTY5"/>